<keyword evidence="2" id="KW-1185">Reference proteome</keyword>
<proteinExistence type="predicted"/>
<dbReference type="GeneID" id="93002061"/>
<sequence>MIILLNIDRNEIKDTPEYESFGENEFPLKYLSEEELEELGFKKSCCGSRGGCPKKANGTCGGCSSKGGCQGGCSKNGCGCSNGSGCCKNK</sequence>
<gene>
    <name evidence="1" type="ordered locus">CPF_1651</name>
</gene>
<dbReference type="PaxDb" id="195103-CPF_1651"/>
<dbReference type="RefSeq" id="WP_011590828.1">
    <property type="nucleotide sequence ID" value="NC_008261.1"/>
</dbReference>
<dbReference type="HOGENOM" id="CLU_2477878_0_0_9"/>
<name>A0A0H2YP69_CLOP1</name>
<accession>A0A0H2YP69</accession>
<reference evidence="1 2" key="1">
    <citation type="journal article" date="2006" name="Genome Res.">
        <title>Skewed genomic variability in strains of the toxigenic bacterial pathogen, Clostridium perfringens.</title>
        <authorList>
            <person name="Myers G.S."/>
            <person name="Rasko D.A."/>
            <person name="Cheung J.K."/>
            <person name="Ravel J."/>
            <person name="Seshadri R."/>
            <person name="Deboy R.T."/>
            <person name="Ren Q."/>
            <person name="Varga J."/>
            <person name="Awad M.M."/>
            <person name="Brinkac L.M."/>
            <person name="Daugherty S.C."/>
            <person name="Haft D.H."/>
            <person name="Dodson R.J."/>
            <person name="Madupu R."/>
            <person name="Nelson W.C."/>
            <person name="Rosovitz M.J."/>
            <person name="Sullivan S.A."/>
            <person name="Khouri H."/>
            <person name="Dimitrov G.I."/>
            <person name="Watkins K.L."/>
            <person name="Mulligan S."/>
            <person name="Benton J."/>
            <person name="Radune D."/>
            <person name="Fisher D.J."/>
            <person name="Atkins H.S."/>
            <person name="Hiscox T."/>
            <person name="Jost B.H."/>
            <person name="Billington S.J."/>
            <person name="Songer J.G."/>
            <person name="McClane B.A."/>
            <person name="Titball R.W."/>
            <person name="Rood J.I."/>
            <person name="Melville S.B."/>
            <person name="Paulsen I.T."/>
        </authorList>
    </citation>
    <scope>NUCLEOTIDE SEQUENCE [LARGE SCALE GENOMIC DNA]</scope>
    <source>
        <strain evidence="2">ATCC 13124 / DSM 756 / JCM 1290 / NCIMB 6125 / NCTC 8237 / S 107 / Type A</strain>
    </source>
</reference>
<dbReference type="Proteomes" id="UP000001823">
    <property type="component" value="Chromosome"/>
</dbReference>
<organism evidence="1 2">
    <name type="scientific">Clostridium perfringens (strain ATCC 13124 / DSM 756 / JCM 1290 / NCIMB 6125 / NCTC 8237 / Type A)</name>
    <dbReference type="NCBI Taxonomy" id="195103"/>
    <lineage>
        <taxon>Bacteria</taxon>
        <taxon>Bacillati</taxon>
        <taxon>Bacillota</taxon>
        <taxon>Clostridia</taxon>
        <taxon>Eubacteriales</taxon>
        <taxon>Clostridiaceae</taxon>
        <taxon>Clostridium</taxon>
    </lineage>
</organism>
<dbReference type="EMBL" id="CP000246">
    <property type="protein sequence ID" value="ABG82282.1"/>
    <property type="molecule type" value="Genomic_DNA"/>
</dbReference>
<dbReference type="KEGG" id="cpf:CPF_1651"/>
<dbReference type="AlphaFoldDB" id="A0A0H2YP69"/>
<evidence type="ECO:0000313" key="1">
    <source>
        <dbReference type="EMBL" id="ABG82282.1"/>
    </source>
</evidence>
<evidence type="ECO:0000313" key="2">
    <source>
        <dbReference type="Proteomes" id="UP000001823"/>
    </source>
</evidence>
<protein>
    <submittedName>
        <fullName evidence="1">Uncharacterized protein</fullName>
    </submittedName>
</protein>